<dbReference type="Proteomes" id="UP000063781">
    <property type="component" value="Chromosome"/>
</dbReference>
<feature type="binding site" evidence="4">
    <location>
        <position position="242"/>
    </location>
    <ligand>
        <name>(3S)-3-hydroxy-3-methylglutaryl-CoA</name>
        <dbReference type="ChEBI" id="CHEBI:43074"/>
    </ligand>
</feature>
<feature type="active site" description="Proton donor/acceptor" evidence="3">
    <location>
        <position position="79"/>
    </location>
</feature>
<dbReference type="RefSeq" id="WP_067634380.1">
    <property type="nucleotide sequence ID" value="NZ_CP013213.1"/>
</dbReference>
<comment type="similarity">
    <text evidence="1">Belongs to the thiolase-like superfamily. HMG-CoA synthase family.</text>
</comment>
<dbReference type="GO" id="GO:0006084">
    <property type="term" value="P:acetyl-CoA metabolic process"/>
    <property type="evidence" value="ECO:0007669"/>
    <property type="project" value="InterPro"/>
</dbReference>
<dbReference type="NCBIfam" id="TIGR01835">
    <property type="entry name" value="HMG-CoA-S_prok"/>
    <property type="match status" value="1"/>
</dbReference>
<dbReference type="InterPro" id="IPR013528">
    <property type="entry name" value="HMG_CoA_synth_N"/>
</dbReference>
<dbReference type="SUPFAM" id="SSF53901">
    <property type="entry name" value="Thiolase-like"/>
    <property type="match status" value="2"/>
</dbReference>
<organism evidence="7 8">
    <name type="scientific">Erysipelothrix larvae</name>
    <dbReference type="NCBI Taxonomy" id="1514105"/>
    <lineage>
        <taxon>Bacteria</taxon>
        <taxon>Bacillati</taxon>
        <taxon>Bacillota</taxon>
        <taxon>Erysipelotrichia</taxon>
        <taxon>Erysipelotrichales</taxon>
        <taxon>Erysipelotrichaceae</taxon>
        <taxon>Erysipelothrix</taxon>
    </lineage>
</organism>
<sequence>MRIGLDKIGFYAPQYYIEMSELAQWRDTDPDKYKYGLGQDQMAIAPNTQDTLTMAVNAAHSILSEEDKQAIDLVLFATESGLDQSKALSIYALRLLGIQPRTRCVELKEACYAATIAIMMAKDHILAHPDKKVLVLSSDISKYGLYSSGEPTQGAGAVALLVSKDPRIAIIEDETAYYSDDVMDFWRPNYSEVAFVQGKFSNEQYSRFFHQTFDDYRAMTGRGFDDFQALCFHIPYTKLGLKALKSVVDEDSHFLDIFQKSITFNRRVGNIYTGSVFLSLLSLLDSGHLKGNDRIGLFSYGSGAVGEFFSLLTVEGYENNIPHDIEENLDKRIKLTREEYETMYPSELPTDGSRYIIDDSNDQSFCVLEGIDSHIRLYKTKG</sequence>
<evidence type="ECO:0000256" key="1">
    <source>
        <dbReference type="ARBA" id="ARBA00007061"/>
    </source>
</evidence>
<feature type="active site" description="Proton donor/acceptor" evidence="3">
    <location>
        <position position="233"/>
    </location>
</feature>
<proteinExistence type="inferred from homology"/>
<evidence type="ECO:0000256" key="3">
    <source>
        <dbReference type="PIRSR" id="PIRSR611554-1"/>
    </source>
</evidence>
<dbReference type="Pfam" id="PF01154">
    <property type="entry name" value="HMG_CoA_synt_N"/>
    <property type="match status" value="1"/>
</dbReference>
<feature type="active site" description="Acyl-thioester intermediate" evidence="3">
    <location>
        <position position="111"/>
    </location>
</feature>
<gene>
    <name evidence="7" type="ORF">AOC36_11280</name>
</gene>
<name>A0A109UHN9_9FIRM</name>
<evidence type="ECO:0000313" key="7">
    <source>
        <dbReference type="EMBL" id="AMC94532.1"/>
    </source>
</evidence>
<dbReference type="CDD" id="cd00827">
    <property type="entry name" value="init_cond_enzymes"/>
    <property type="match status" value="1"/>
</dbReference>
<dbReference type="EMBL" id="CP013213">
    <property type="protein sequence ID" value="AMC94532.1"/>
    <property type="molecule type" value="Genomic_DNA"/>
</dbReference>
<feature type="domain" description="Hydroxymethylglutaryl-coenzyme A synthase N-terminal" evidence="5">
    <location>
        <begin position="3"/>
        <end position="164"/>
    </location>
</feature>
<feature type="domain" description="Hydroxymethylglutaryl-coenzyme A synthase C-terminal" evidence="6">
    <location>
        <begin position="259"/>
        <end position="342"/>
    </location>
</feature>
<reference evidence="7 8" key="1">
    <citation type="submission" date="2015-10" db="EMBL/GenBank/DDBJ databases">
        <title>Erysipelothrix larvae sp. LV19 isolated from the larval gut of the rhinoceros beetle, Trypoxylus dichotomus.</title>
        <authorList>
            <person name="Lim S."/>
            <person name="Kim B.-C."/>
        </authorList>
    </citation>
    <scope>NUCLEOTIDE SEQUENCE [LARGE SCALE GENOMIC DNA]</scope>
    <source>
        <strain evidence="7 8">LV19</strain>
    </source>
</reference>
<protein>
    <submittedName>
        <fullName evidence="7">Hydroxymethylglutaryl-CoA synthase</fullName>
    </submittedName>
</protein>
<evidence type="ECO:0000313" key="8">
    <source>
        <dbReference type="Proteomes" id="UP000063781"/>
    </source>
</evidence>
<dbReference type="OrthoDB" id="9769523at2"/>
<feature type="binding site" evidence="4">
    <location>
        <position position="143"/>
    </location>
    <ligand>
        <name>(3S)-3-hydroxy-3-methylglutaryl-CoA</name>
        <dbReference type="ChEBI" id="CHEBI:43074"/>
    </ligand>
</feature>
<feature type="binding site" evidence="4">
    <location>
        <position position="29"/>
    </location>
    <ligand>
        <name>(3S)-3-hydroxy-3-methylglutaryl-CoA</name>
        <dbReference type="ChEBI" id="CHEBI:43074"/>
    </ligand>
</feature>
<dbReference type="Gene3D" id="3.40.47.10">
    <property type="match status" value="2"/>
</dbReference>
<dbReference type="InterPro" id="IPR011554">
    <property type="entry name" value="HMG_CoA_synthase_prok"/>
</dbReference>
<feature type="domain" description="Hydroxymethylglutaryl-coenzyme A synthase C-terminal" evidence="6">
    <location>
        <begin position="176"/>
        <end position="252"/>
    </location>
</feature>
<feature type="binding site" evidence="4">
    <location>
        <position position="270"/>
    </location>
    <ligand>
        <name>(3S)-3-hydroxy-3-methylglutaryl-CoA</name>
        <dbReference type="ChEBI" id="CHEBI:43074"/>
    </ligand>
</feature>
<dbReference type="InterPro" id="IPR013746">
    <property type="entry name" value="HMG_CoA_synt_C_dom"/>
</dbReference>
<dbReference type="KEGG" id="erl:AOC36_11280"/>
<evidence type="ECO:0000256" key="2">
    <source>
        <dbReference type="ARBA" id="ARBA00022679"/>
    </source>
</evidence>
<dbReference type="PANTHER" id="PTHR43323:SF2">
    <property type="entry name" value="HYDROXYMETHYLGLUTARYL-COA SYNTHASE"/>
    <property type="match status" value="1"/>
</dbReference>
<dbReference type="Pfam" id="PF08540">
    <property type="entry name" value="HMG_CoA_synt_C"/>
    <property type="match status" value="2"/>
</dbReference>
<dbReference type="GO" id="GO:0004421">
    <property type="term" value="F:hydroxymethylglutaryl-CoA synthase activity"/>
    <property type="evidence" value="ECO:0007669"/>
    <property type="project" value="InterPro"/>
</dbReference>
<dbReference type="InterPro" id="IPR016039">
    <property type="entry name" value="Thiolase-like"/>
</dbReference>
<evidence type="ECO:0000259" key="6">
    <source>
        <dbReference type="Pfam" id="PF08540"/>
    </source>
</evidence>
<dbReference type="PANTHER" id="PTHR43323">
    <property type="entry name" value="3-HYDROXY-3-METHYLGLUTARYL COENZYME A SYNTHASE"/>
    <property type="match status" value="1"/>
</dbReference>
<keyword evidence="2" id="KW-0808">Transferase</keyword>
<keyword evidence="8" id="KW-1185">Reference proteome</keyword>
<evidence type="ECO:0000259" key="5">
    <source>
        <dbReference type="Pfam" id="PF01154"/>
    </source>
</evidence>
<evidence type="ECO:0000256" key="4">
    <source>
        <dbReference type="PIRSR" id="PIRSR611554-2"/>
    </source>
</evidence>
<accession>A0A109UHN9</accession>
<dbReference type="STRING" id="1514105.AOC36_11280"/>
<dbReference type="AlphaFoldDB" id="A0A109UHN9"/>